<dbReference type="GO" id="GO:0004314">
    <property type="term" value="F:[acyl-carrier-protein] S-malonyltransferase activity"/>
    <property type="evidence" value="ECO:0007669"/>
    <property type="project" value="UniProtKB-EC"/>
</dbReference>
<comment type="caution">
    <text evidence="7">The sequence shown here is derived from an EMBL/GenBank/DDBJ whole genome shotgun (WGS) entry which is preliminary data.</text>
</comment>
<dbReference type="NCBIfam" id="TIGR00128">
    <property type="entry name" value="fabD"/>
    <property type="match status" value="1"/>
</dbReference>
<evidence type="ECO:0000313" key="8">
    <source>
        <dbReference type="Proteomes" id="UP000242699"/>
    </source>
</evidence>
<dbReference type="PANTHER" id="PTHR42681:SF1">
    <property type="entry name" value="MALONYL-COA-ACYL CARRIER PROTEIN TRANSACYLASE, MITOCHONDRIAL"/>
    <property type="match status" value="1"/>
</dbReference>
<dbReference type="PIRSF" id="PIRSF000446">
    <property type="entry name" value="Mct"/>
    <property type="match status" value="1"/>
</dbReference>
<dbReference type="AlphaFoldDB" id="A0A2T2XAF6"/>
<comment type="similarity">
    <text evidence="4">Belongs to the fabD family.</text>
</comment>
<dbReference type="InterPro" id="IPR014043">
    <property type="entry name" value="Acyl_transferase_dom"/>
</dbReference>
<dbReference type="InterPro" id="IPR016035">
    <property type="entry name" value="Acyl_Trfase/lysoPLipase"/>
</dbReference>
<dbReference type="EMBL" id="PXYT01000002">
    <property type="protein sequence ID" value="PSR31501.1"/>
    <property type="molecule type" value="Genomic_DNA"/>
</dbReference>
<dbReference type="Gene3D" id="3.40.366.10">
    <property type="entry name" value="Malonyl-Coenzyme A Acyl Carrier Protein, domain 2"/>
    <property type="match status" value="1"/>
</dbReference>
<feature type="domain" description="Malonyl-CoA:ACP transacylase (MAT)" evidence="6">
    <location>
        <begin position="7"/>
        <end position="307"/>
    </location>
</feature>
<gene>
    <name evidence="7" type="primary">fabD</name>
    <name evidence="7" type="ORF">C7B43_02055</name>
</gene>
<evidence type="ECO:0000313" key="7">
    <source>
        <dbReference type="EMBL" id="PSR31501.1"/>
    </source>
</evidence>
<dbReference type="Proteomes" id="UP000242699">
    <property type="component" value="Unassembled WGS sequence"/>
</dbReference>
<dbReference type="Gene3D" id="3.30.70.250">
    <property type="entry name" value="Malonyl-CoA ACP transacylase, ACP-binding"/>
    <property type="match status" value="1"/>
</dbReference>
<evidence type="ECO:0000256" key="5">
    <source>
        <dbReference type="PIRSR" id="PIRSR000446-1"/>
    </source>
</evidence>
<dbReference type="InterPro" id="IPR004410">
    <property type="entry name" value="Malonyl_CoA-ACP_transAc_FabD"/>
</dbReference>
<name>A0A2T2XAF6_9FIRM</name>
<feature type="active site" evidence="5">
    <location>
        <position position="93"/>
    </location>
</feature>
<organism evidence="7 8">
    <name type="scientific">Sulfobacillus benefaciens</name>
    <dbReference type="NCBI Taxonomy" id="453960"/>
    <lineage>
        <taxon>Bacteria</taxon>
        <taxon>Bacillati</taxon>
        <taxon>Bacillota</taxon>
        <taxon>Clostridia</taxon>
        <taxon>Eubacteriales</taxon>
        <taxon>Clostridiales Family XVII. Incertae Sedis</taxon>
        <taxon>Sulfobacillus</taxon>
    </lineage>
</organism>
<reference evidence="7 8" key="1">
    <citation type="journal article" date="2014" name="BMC Genomics">
        <title>Comparison of environmental and isolate Sulfobacillus genomes reveals diverse carbon, sulfur, nitrogen, and hydrogen metabolisms.</title>
        <authorList>
            <person name="Justice N.B."/>
            <person name="Norman A."/>
            <person name="Brown C.T."/>
            <person name="Singh A."/>
            <person name="Thomas B.C."/>
            <person name="Banfield J.F."/>
        </authorList>
    </citation>
    <scope>NUCLEOTIDE SEQUENCE [LARGE SCALE GENOMIC DNA]</scope>
    <source>
        <strain evidence="7">AMDSBA1</strain>
    </source>
</reference>
<dbReference type="Pfam" id="PF00698">
    <property type="entry name" value="Acyl_transf_1"/>
    <property type="match status" value="1"/>
</dbReference>
<dbReference type="InterPro" id="IPR024925">
    <property type="entry name" value="Malonyl_CoA-ACP_transAc"/>
</dbReference>
<accession>A0A2T2XAF6</accession>
<evidence type="ECO:0000256" key="1">
    <source>
        <dbReference type="ARBA" id="ARBA00022679"/>
    </source>
</evidence>
<protein>
    <recommendedName>
        <fullName evidence="4">Malonyl CoA-acyl carrier protein transacylase</fullName>
        <ecNumber evidence="4">2.3.1.39</ecNumber>
    </recommendedName>
</protein>
<dbReference type="InterPro" id="IPR001227">
    <property type="entry name" value="Ac_transferase_dom_sf"/>
</dbReference>
<dbReference type="GO" id="GO:0005829">
    <property type="term" value="C:cytosol"/>
    <property type="evidence" value="ECO:0007669"/>
    <property type="project" value="TreeGrafter"/>
</dbReference>
<dbReference type="PANTHER" id="PTHR42681">
    <property type="entry name" value="MALONYL-COA-ACYL CARRIER PROTEIN TRANSACYLASE, MITOCHONDRIAL"/>
    <property type="match status" value="1"/>
</dbReference>
<dbReference type="GO" id="GO:0006633">
    <property type="term" value="P:fatty acid biosynthetic process"/>
    <property type="evidence" value="ECO:0007669"/>
    <property type="project" value="TreeGrafter"/>
</dbReference>
<evidence type="ECO:0000256" key="3">
    <source>
        <dbReference type="ARBA" id="ARBA00048462"/>
    </source>
</evidence>
<keyword evidence="2 4" id="KW-0012">Acyltransferase</keyword>
<sequence>MSRWAIMFPGQGSQYVGMGLQLFERYPEARIVFDEADDALGYKLSQIIFEGPEERLRDTEVQQPAILVVSVAAWRAFQSLRPDLPIAVGLGLSLGEYSAYVAAGVFTLADAVRLTRIRGRAMQEAVPKGLGGMSAILGLKSHEVENLCEEASVVGWVQPANYNAPGQIVVSGLLSGLARVEERARSMGARVVRLSVSAPFHSRLLIPAGAVLSKALGDIRLGQAAFGVLANVDAALCFNESEIIPRLITQVSHPVQFQQSVERAKAMGVQGFIEFGPGRSLTSLIKKIDRKQKVFNVEDESSLNKALELIQAPGYNS</sequence>
<dbReference type="SUPFAM" id="SSF55048">
    <property type="entry name" value="Probable ACP-binding domain of malonyl-CoA ACP transacylase"/>
    <property type="match status" value="1"/>
</dbReference>
<evidence type="ECO:0000259" key="6">
    <source>
        <dbReference type="SMART" id="SM00827"/>
    </source>
</evidence>
<dbReference type="InterPro" id="IPR016036">
    <property type="entry name" value="Malonyl_transacylase_ACP-bd"/>
</dbReference>
<evidence type="ECO:0000256" key="2">
    <source>
        <dbReference type="ARBA" id="ARBA00023315"/>
    </source>
</evidence>
<evidence type="ECO:0000256" key="4">
    <source>
        <dbReference type="PIRNR" id="PIRNR000446"/>
    </source>
</evidence>
<dbReference type="SMART" id="SM00827">
    <property type="entry name" value="PKS_AT"/>
    <property type="match status" value="1"/>
</dbReference>
<comment type="catalytic activity">
    <reaction evidence="3 4">
        <text>holo-[ACP] + malonyl-CoA = malonyl-[ACP] + CoA</text>
        <dbReference type="Rhea" id="RHEA:41792"/>
        <dbReference type="Rhea" id="RHEA-COMP:9623"/>
        <dbReference type="Rhea" id="RHEA-COMP:9685"/>
        <dbReference type="ChEBI" id="CHEBI:57287"/>
        <dbReference type="ChEBI" id="CHEBI:57384"/>
        <dbReference type="ChEBI" id="CHEBI:64479"/>
        <dbReference type="ChEBI" id="CHEBI:78449"/>
        <dbReference type="EC" id="2.3.1.39"/>
    </reaction>
</comment>
<keyword evidence="1 4" id="KW-0808">Transferase</keyword>
<dbReference type="InterPro" id="IPR050858">
    <property type="entry name" value="Mal-CoA-ACP_Trans/PKS_FabD"/>
</dbReference>
<dbReference type="EC" id="2.3.1.39" evidence="4"/>
<proteinExistence type="inferred from homology"/>
<dbReference type="SUPFAM" id="SSF52151">
    <property type="entry name" value="FabD/lysophospholipase-like"/>
    <property type="match status" value="1"/>
</dbReference>
<dbReference type="FunFam" id="3.30.70.250:FF:000001">
    <property type="entry name" value="Malonyl CoA-acyl carrier protein transacylase"/>
    <property type="match status" value="1"/>
</dbReference>
<feature type="active site" evidence="5">
    <location>
        <position position="201"/>
    </location>
</feature>